<feature type="domain" description="DUF4301" evidence="1">
    <location>
        <begin position="5"/>
        <end position="516"/>
    </location>
</feature>
<keyword evidence="3" id="KW-1185">Reference proteome</keyword>
<proteinExistence type="predicted"/>
<dbReference type="Pfam" id="PF14134">
    <property type="entry name" value="DUF4301"/>
    <property type="match status" value="1"/>
</dbReference>
<evidence type="ECO:0000313" key="3">
    <source>
        <dbReference type="Proteomes" id="UP001595812"/>
    </source>
</evidence>
<name>A0ABV8AF37_9FLAO</name>
<evidence type="ECO:0000313" key="2">
    <source>
        <dbReference type="EMBL" id="MFC3876548.1"/>
    </source>
</evidence>
<dbReference type="Proteomes" id="UP001595812">
    <property type="component" value="Unassembled WGS sequence"/>
</dbReference>
<dbReference type="SUPFAM" id="SSF53448">
    <property type="entry name" value="Nucleotide-diphospho-sugar transferases"/>
    <property type="match status" value="1"/>
</dbReference>
<organism evidence="2 3">
    <name type="scientific">Winogradskyella maritima</name>
    <dbReference type="NCBI Taxonomy" id="1517766"/>
    <lineage>
        <taxon>Bacteria</taxon>
        <taxon>Pseudomonadati</taxon>
        <taxon>Bacteroidota</taxon>
        <taxon>Flavobacteriia</taxon>
        <taxon>Flavobacteriales</taxon>
        <taxon>Flavobacteriaceae</taxon>
        <taxon>Winogradskyella</taxon>
    </lineage>
</organism>
<comment type="caution">
    <text evidence="2">The sequence shown here is derived from an EMBL/GenBank/DDBJ whole genome shotgun (WGS) entry which is preliminary data.</text>
</comment>
<dbReference type="EMBL" id="JBHSAT010000004">
    <property type="protein sequence ID" value="MFC3876548.1"/>
    <property type="molecule type" value="Genomic_DNA"/>
</dbReference>
<sequence length="518" mass="59616">MHLKDSDIKYITDKGLTLDQVESQLQILKKGVPFSNIKEAATLNNGIIVLTPEHQELYLSSYSEKIQGKSVIKFVPASGAATRMFKFLYRFLDEFNPNEQSLNFYINKNKAKDLSLFLVGLEKFPFYNAVIEKLQEKLKYEEQLSAGHYAHAFVETMLSNDGLDFGNSPKGLIPFHKYKDGSIATAFEEHLFESALYSADSKMIKLHFTISERFKDKFKDEFKRIQKKVEAITECEFNIGYSFQHESTDTIAVKVTNEPMRNADGSLHFRPSGHGALLKNLNDLDNDIIFIKNIDNVVVKHYKNEIAKYKKVLAGYLLTIQEHIFDFLKQLDDTDISESDIITIAEFLERQLNVRITEEFEKYSNEYKIEYLRDKLNRPLRVCGMVKNEGEPGGGPFWVRNQSWVESLQIVESAQINIKDKQQRKILKNATHFNPVDLVCGIKDYKGNKFDLQQFVDHKASFVTMKTKTGKDIKALELPGLWNGSMAHWNTIFIEVPLITFSPVKTVNDLLKPPHQIR</sequence>
<dbReference type="InterPro" id="IPR025393">
    <property type="entry name" value="DUF4301"/>
</dbReference>
<evidence type="ECO:0000259" key="1">
    <source>
        <dbReference type="Pfam" id="PF14134"/>
    </source>
</evidence>
<dbReference type="InterPro" id="IPR029044">
    <property type="entry name" value="Nucleotide-diphossugar_trans"/>
</dbReference>
<accession>A0ABV8AF37</accession>
<gene>
    <name evidence="2" type="ORF">ACFOSX_04820</name>
</gene>
<reference evidence="3" key="1">
    <citation type="journal article" date="2019" name="Int. J. Syst. Evol. Microbiol.">
        <title>The Global Catalogue of Microorganisms (GCM) 10K type strain sequencing project: providing services to taxonomists for standard genome sequencing and annotation.</title>
        <authorList>
            <consortium name="The Broad Institute Genomics Platform"/>
            <consortium name="The Broad Institute Genome Sequencing Center for Infectious Disease"/>
            <person name="Wu L."/>
            <person name="Ma J."/>
        </authorList>
    </citation>
    <scope>NUCLEOTIDE SEQUENCE [LARGE SCALE GENOMIC DNA]</scope>
    <source>
        <strain evidence="3">CECT 8979</strain>
    </source>
</reference>
<dbReference type="RefSeq" id="WP_386097561.1">
    <property type="nucleotide sequence ID" value="NZ_JBHSAT010000004.1"/>
</dbReference>
<protein>
    <submittedName>
        <fullName evidence="2">DUF4301 family protein</fullName>
    </submittedName>
</protein>